<evidence type="ECO:0000313" key="3">
    <source>
        <dbReference type="Proteomes" id="UP000233020"/>
    </source>
</evidence>
<reference evidence="2" key="1">
    <citation type="submission" date="2025-08" db="UniProtKB">
        <authorList>
            <consortium name="Ensembl"/>
        </authorList>
    </citation>
    <scope>IDENTIFICATION</scope>
</reference>
<feature type="region of interest" description="Disordered" evidence="1">
    <location>
        <begin position="71"/>
        <end position="91"/>
    </location>
</feature>
<keyword evidence="3" id="KW-1185">Reference proteome</keyword>
<sequence>MTMTPGASARILPEPRKLGPQRGEALQASSRLSEPPATVKKRMPDACALGRAGISLPKMCLHMAVGHSKAQKTGPGILQQRQKAAPRDPGGPALLGEHCGCSEAGSASLESLSLLRAAAGCLNQVPRSPFLVGPRNTRRLPTPERKRRIEPAATLSLQGWPLRCLDSKGKLHCAYY</sequence>
<gene>
    <name evidence="2" type="primary">FOXL2NB</name>
</gene>
<dbReference type="Proteomes" id="UP000233020">
    <property type="component" value="Unplaced"/>
</dbReference>
<accession>A0A2K5F375</accession>
<dbReference type="GeneTree" id="ENSGT00410000029590"/>
<dbReference type="GO" id="GO:0001650">
    <property type="term" value="C:fibrillar center"/>
    <property type="evidence" value="ECO:0007669"/>
    <property type="project" value="Ensembl"/>
</dbReference>
<reference evidence="2" key="2">
    <citation type="submission" date="2025-09" db="UniProtKB">
        <authorList>
            <consortium name="Ensembl"/>
        </authorList>
    </citation>
    <scope>IDENTIFICATION</scope>
</reference>
<feature type="region of interest" description="Disordered" evidence="1">
    <location>
        <begin position="1"/>
        <end position="41"/>
    </location>
</feature>
<proteinExistence type="predicted"/>
<dbReference type="AlphaFoldDB" id="A0A2K5F375"/>
<name>A0A2K5F375_AOTNA</name>
<protein>
    <submittedName>
        <fullName evidence="2">FOXL2 neighbor</fullName>
    </submittedName>
</protein>
<evidence type="ECO:0000313" key="2">
    <source>
        <dbReference type="Ensembl" id="ENSANAP00000039910.1"/>
    </source>
</evidence>
<dbReference type="Ensembl" id="ENSANAT00000058014.1">
    <property type="protein sequence ID" value="ENSANAP00000039910.1"/>
    <property type="gene ID" value="ENSANAG00000037330.1"/>
</dbReference>
<organism evidence="2 3">
    <name type="scientific">Aotus nancymaae</name>
    <name type="common">Ma's night monkey</name>
    <dbReference type="NCBI Taxonomy" id="37293"/>
    <lineage>
        <taxon>Eukaryota</taxon>
        <taxon>Metazoa</taxon>
        <taxon>Chordata</taxon>
        <taxon>Craniata</taxon>
        <taxon>Vertebrata</taxon>
        <taxon>Euteleostomi</taxon>
        <taxon>Mammalia</taxon>
        <taxon>Eutheria</taxon>
        <taxon>Euarchontoglires</taxon>
        <taxon>Primates</taxon>
        <taxon>Haplorrhini</taxon>
        <taxon>Platyrrhini</taxon>
        <taxon>Aotidae</taxon>
        <taxon>Aotus</taxon>
    </lineage>
</organism>
<dbReference type="OMA" id="ISLPKMC"/>
<evidence type="ECO:0000256" key="1">
    <source>
        <dbReference type="SAM" id="MobiDB-lite"/>
    </source>
</evidence>